<evidence type="ECO:0000256" key="10">
    <source>
        <dbReference type="ARBA" id="ARBA00023134"/>
    </source>
</evidence>
<keyword evidence="7" id="KW-0479">Metal-binding</keyword>
<dbReference type="InterPro" id="IPR025845">
    <property type="entry name" value="Thg1_C_dom"/>
</dbReference>
<evidence type="ECO:0000259" key="12">
    <source>
        <dbReference type="Pfam" id="PF14413"/>
    </source>
</evidence>
<feature type="domain" description="Thg1 C-terminal" evidence="12">
    <location>
        <begin position="135"/>
        <end position="213"/>
    </location>
</feature>
<dbReference type="AlphaFoldDB" id="A0A328BTW6"/>
<evidence type="ECO:0000256" key="2">
    <source>
        <dbReference type="ARBA" id="ARBA00010113"/>
    </source>
</evidence>
<comment type="cofactor">
    <cofactor evidence="1">
        <name>Mg(2+)</name>
        <dbReference type="ChEBI" id="CHEBI:18420"/>
    </cofactor>
</comment>
<evidence type="ECO:0000256" key="5">
    <source>
        <dbReference type="ARBA" id="ARBA00022694"/>
    </source>
</evidence>
<dbReference type="PANTHER" id="PTHR12729:SF6">
    <property type="entry name" value="TRNA(HIS) GUANYLYLTRANSFERASE-RELATED"/>
    <property type="match status" value="1"/>
</dbReference>
<organism evidence="13 14">
    <name type="scientific">Hymenobacter edaphi</name>
    <dbReference type="NCBI Taxonomy" id="2211146"/>
    <lineage>
        <taxon>Bacteria</taxon>
        <taxon>Pseudomonadati</taxon>
        <taxon>Bacteroidota</taxon>
        <taxon>Cytophagia</taxon>
        <taxon>Cytophagales</taxon>
        <taxon>Hymenobacteraceae</taxon>
        <taxon>Hymenobacter</taxon>
    </lineage>
</organism>
<dbReference type="RefSeq" id="WP_111476202.1">
    <property type="nucleotide sequence ID" value="NZ_QHKM01000001.1"/>
</dbReference>
<dbReference type="OrthoDB" id="4547336at2"/>
<proteinExistence type="inferred from homology"/>
<dbReference type="InterPro" id="IPR007537">
    <property type="entry name" value="tRNAHis_GuaTrfase_Thg1"/>
</dbReference>
<keyword evidence="9" id="KW-0460">Magnesium</keyword>
<comment type="similarity">
    <text evidence="2">Belongs to the tRNA(His) guanylyltransferase family.</text>
</comment>
<evidence type="ECO:0000256" key="9">
    <source>
        <dbReference type="ARBA" id="ARBA00022842"/>
    </source>
</evidence>
<dbReference type="Proteomes" id="UP000248553">
    <property type="component" value="Unassembled WGS sequence"/>
</dbReference>
<dbReference type="GO" id="GO:0006400">
    <property type="term" value="P:tRNA modification"/>
    <property type="evidence" value="ECO:0007669"/>
    <property type="project" value="InterPro"/>
</dbReference>
<name>A0A328BTW6_9BACT</name>
<dbReference type="InterPro" id="IPR038469">
    <property type="entry name" value="tRNAHis_GuaTrfase_Thg1_sf"/>
</dbReference>
<evidence type="ECO:0000256" key="3">
    <source>
        <dbReference type="ARBA" id="ARBA00012511"/>
    </source>
</evidence>
<evidence type="ECO:0000313" key="14">
    <source>
        <dbReference type="Proteomes" id="UP000248553"/>
    </source>
</evidence>
<dbReference type="InterPro" id="IPR024956">
    <property type="entry name" value="tRNAHis_GuaTrfase_cat"/>
</dbReference>
<dbReference type="PANTHER" id="PTHR12729">
    <property type="entry name" value="TRNA(HIS) GUANYLYLTRANSFERASE-RELATED"/>
    <property type="match status" value="1"/>
</dbReference>
<dbReference type="Gene3D" id="3.30.70.3000">
    <property type="match status" value="1"/>
</dbReference>
<evidence type="ECO:0000256" key="8">
    <source>
        <dbReference type="ARBA" id="ARBA00022741"/>
    </source>
</evidence>
<evidence type="ECO:0000259" key="11">
    <source>
        <dbReference type="Pfam" id="PF04446"/>
    </source>
</evidence>
<sequence length="256" mass="29342">MKFDDLDARLRVFETAHDHCALPGLYLVARLDGRGFTRLTKEIHRFEAPFDERFRDMMVRTVEHLMQCGFRVSYGFTQSDEISLLLDPAEDTFGRKLRKLISVLAGEASARFTQQLGAVACFDCRISQLPRPADVVDYFRWRQEDAHRNSLNAHCYWLLRGLGHDVAQATARVKGLGVGAKNELLFQHGVNYNELPAWQKRGVGVYWASRLKDAFDPIRQQPVQVTRRALHVDYQLPLGADYAALLRPWLRPADEA</sequence>
<accession>A0A328BTW6</accession>
<evidence type="ECO:0000313" key="13">
    <source>
        <dbReference type="EMBL" id="RAK69466.1"/>
    </source>
</evidence>
<keyword evidence="14" id="KW-1185">Reference proteome</keyword>
<dbReference type="GO" id="GO:0000287">
    <property type="term" value="F:magnesium ion binding"/>
    <property type="evidence" value="ECO:0007669"/>
    <property type="project" value="InterPro"/>
</dbReference>
<keyword evidence="4 13" id="KW-0808">Transferase</keyword>
<protein>
    <recommendedName>
        <fullName evidence="3">tRNA(His) guanylyltransferase</fullName>
        <ecNumber evidence="3">2.7.7.79</ecNumber>
    </recommendedName>
</protein>
<dbReference type="GO" id="GO:0005525">
    <property type="term" value="F:GTP binding"/>
    <property type="evidence" value="ECO:0007669"/>
    <property type="project" value="UniProtKB-KW"/>
</dbReference>
<dbReference type="Pfam" id="PF14413">
    <property type="entry name" value="Thg1C"/>
    <property type="match status" value="1"/>
</dbReference>
<feature type="domain" description="tRNAHis guanylyltransferase catalytic" evidence="11">
    <location>
        <begin position="9"/>
        <end position="130"/>
    </location>
</feature>
<dbReference type="EC" id="2.7.7.79" evidence="3"/>
<dbReference type="EMBL" id="QHKM01000001">
    <property type="protein sequence ID" value="RAK69466.1"/>
    <property type="molecule type" value="Genomic_DNA"/>
</dbReference>
<comment type="caution">
    <text evidence="13">The sequence shown here is derived from an EMBL/GenBank/DDBJ whole genome shotgun (WGS) entry which is preliminary data.</text>
</comment>
<keyword evidence="5" id="KW-0819">tRNA processing</keyword>
<reference evidence="14" key="1">
    <citation type="submission" date="2018-05" db="EMBL/GenBank/DDBJ databases">
        <authorList>
            <person name="Nie L."/>
        </authorList>
    </citation>
    <scope>NUCLEOTIDE SEQUENCE [LARGE SCALE GENOMIC DNA]</scope>
    <source>
        <strain evidence="14">NL</strain>
    </source>
</reference>
<keyword evidence="8" id="KW-0547">Nucleotide-binding</keyword>
<evidence type="ECO:0000256" key="7">
    <source>
        <dbReference type="ARBA" id="ARBA00022723"/>
    </source>
</evidence>
<keyword evidence="6 13" id="KW-0548">Nucleotidyltransferase</keyword>
<dbReference type="GO" id="GO:0008193">
    <property type="term" value="F:tRNA guanylyltransferase activity"/>
    <property type="evidence" value="ECO:0007669"/>
    <property type="project" value="UniProtKB-EC"/>
</dbReference>
<evidence type="ECO:0000256" key="6">
    <source>
        <dbReference type="ARBA" id="ARBA00022695"/>
    </source>
</evidence>
<evidence type="ECO:0000256" key="1">
    <source>
        <dbReference type="ARBA" id="ARBA00001946"/>
    </source>
</evidence>
<gene>
    <name evidence="13" type="ORF">DLM85_00940</name>
</gene>
<dbReference type="Pfam" id="PF04446">
    <property type="entry name" value="Thg1"/>
    <property type="match status" value="1"/>
</dbReference>
<keyword evidence="10" id="KW-0342">GTP-binding</keyword>
<evidence type="ECO:0000256" key="4">
    <source>
        <dbReference type="ARBA" id="ARBA00022679"/>
    </source>
</evidence>